<sequence length="359" mass="39832">MGREVTGIKPKNIIVASNGTFTVHVAPKISSDKVEAKDHDIKESTEANSFVEKAQEKKDVLSAKSTNNGSDLPEEKTEKPDEHKTGDNKKLSSPTKSAAVVKEHTSHPDSQLSNLVTEKHESAASDMKLLPNANNMLSPDSTKNSPQNTPFSRKLLPPDYKKQYDDEDNWSLASSSATSVRTARSKVTVGTAPTFRCSGRAEKRKEFYQKLEEKQRALEEERIQYEARRKEEEGAAIKQLRKSLVIKANPVPSFYYEGPPPKTELKKLPLTRPKSPKLSRRKSCGDVGTVSAEVCARAQRHSVGNHKVGCHSPTSPKNKEQVFGRNSNGTFKTKERPKLVKETKPKLTEQTNADISVQS</sequence>
<name>A0ACB9KWT6_BAUVA</name>
<evidence type="ECO:0000313" key="2">
    <source>
        <dbReference type="Proteomes" id="UP000828941"/>
    </source>
</evidence>
<evidence type="ECO:0000313" key="1">
    <source>
        <dbReference type="EMBL" id="KAI4301939.1"/>
    </source>
</evidence>
<gene>
    <name evidence="1" type="ORF">L6164_035171</name>
</gene>
<proteinExistence type="predicted"/>
<accession>A0ACB9KWT6</accession>
<protein>
    <submittedName>
        <fullName evidence="1">Uncharacterized protein</fullName>
    </submittedName>
</protein>
<organism evidence="1 2">
    <name type="scientific">Bauhinia variegata</name>
    <name type="common">Purple orchid tree</name>
    <name type="synonym">Phanera variegata</name>
    <dbReference type="NCBI Taxonomy" id="167791"/>
    <lineage>
        <taxon>Eukaryota</taxon>
        <taxon>Viridiplantae</taxon>
        <taxon>Streptophyta</taxon>
        <taxon>Embryophyta</taxon>
        <taxon>Tracheophyta</taxon>
        <taxon>Spermatophyta</taxon>
        <taxon>Magnoliopsida</taxon>
        <taxon>eudicotyledons</taxon>
        <taxon>Gunneridae</taxon>
        <taxon>Pentapetalae</taxon>
        <taxon>rosids</taxon>
        <taxon>fabids</taxon>
        <taxon>Fabales</taxon>
        <taxon>Fabaceae</taxon>
        <taxon>Cercidoideae</taxon>
        <taxon>Cercideae</taxon>
        <taxon>Bauhiniinae</taxon>
        <taxon>Bauhinia</taxon>
    </lineage>
</organism>
<keyword evidence="2" id="KW-1185">Reference proteome</keyword>
<reference evidence="1 2" key="1">
    <citation type="journal article" date="2022" name="DNA Res.">
        <title>Chromosomal-level genome assembly of the orchid tree Bauhinia variegata (Leguminosae; Cercidoideae) supports the allotetraploid origin hypothesis of Bauhinia.</title>
        <authorList>
            <person name="Zhong Y."/>
            <person name="Chen Y."/>
            <person name="Zheng D."/>
            <person name="Pang J."/>
            <person name="Liu Y."/>
            <person name="Luo S."/>
            <person name="Meng S."/>
            <person name="Qian L."/>
            <person name="Wei D."/>
            <person name="Dai S."/>
            <person name="Zhou R."/>
        </authorList>
    </citation>
    <scope>NUCLEOTIDE SEQUENCE [LARGE SCALE GENOMIC DNA]</scope>
    <source>
        <strain evidence="1">BV-YZ2020</strain>
    </source>
</reference>
<dbReference type="EMBL" id="CM039438">
    <property type="protein sequence ID" value="KAI4301939.1"/>
    <property type="molecule type" value="Genomic_DNA"/>
</dbReference>
<comment type="caution">
    <text evidence="1">The sequence shown here is derived from an EMBL/GenBank/DDBJ whole genome shotgun (WGS) entry which is preliminary data.</text>
</comment>
<dbReference type="Proteomes" id="UP000828941">
    <property type="component" value="Chromosome 13"/>
</dbReference>